<gene>
    <name evidence="10" type="ORF">ACFSTE_08470</name>
</gene>
<evidence type="ECO:0000256" key="1">
    <source>
        <dbReference type="ARBA" id="ARBA00004442"/>
    </source>
</evidence>
<keyword evidence="3" id="KW-0813">Transport</keyword>
<keyword evidence="11" id="KW-1185">Reference proteome</keyword>
<dbReference type="PANTHER" id="PTHR30026:SF20">
    <property type="entry name" value="OUTER MEMBRANE PROTEIN TOLC"/>
    <property type="match status" value="1"/>
</dbReference>
<comment type="subcellular location">
    <subcellularLocation>
        <location evidence="1">Cell outer membrane</location>
    </subcellularLocation>
</comment>
<evidence type="ECO:0000256" key="2">
    <source>
        <dbReference type="ARBA" id="ARBA00007613"/>
    </source>
</evidence>
<sequence length="715" mass="80013">MKHITLLLCIVFSMVFGYAQTNKTVTIGVLTDKSTARTQVLFQQMKKEITAVIGQDVTVRFKQPLENQFNFPEAKKNYEKMVAGDADIILAFGVVNNLVINKIKQYAKPTILFGSVNSDFTDFPKEQKTSEIPNITYLITPFSYTKDLEAFHSLYEYDHVGIIVDEFLPEILPLQSLFDTHFSDKEATYSLLPIKEGKLNPSSLNEVDAVYLISGFYLQETQFGELVTTINKNKIPSFSANSIADVERGILATNQPETNIDRFFRRIALNVESIISGVNPSDLPIFVDYKNKLTVNYRTADEIGFPMRYSMLSSVDFVEGSQEIHPGPNQKSYTITDILNGVVEKNLSLEAARKEVALSEQDVKLAKSNFLPNVVASASGAYVDPELAKVSNGQRPELSTSANIGLEQVIYSEGANANIKIQKNLQKAQQEVYNAEELDAILNASASYFNALILKTNVRIQNQNLQVTKKNLQIAQQNFETGASGKSDVLRLQSQLAQNTQSLINAGNSLQQAFNAINQLMNNPMSTKIDVMDAGIANGIFKNYRYEEFQEILDSPQLRPAFIEFLIEEAKTNSPELKNLGYNLDATQINYKLNNLGRLIPTVALQGNYNITFSRSGEGASPPTGFPMLPDNYYNIGLNISLPIFQRNERNINKQIAKIQEDQLLIQKDNITLDLDKRLNDMVLNVINQIANIEISKEAERTAEESLSLSQNAYK</sequence>
<dbReference type="Proteomes" id="UP001597459">
    <property type="component" value="Unassembled WGS sequence"/>
</dbReference>
<evidence type="ECO:0000313" key="10">
    <source>
        <dbReference type="EMBL" id="MFD2590860.1"/>
    </source>
</evidence>
<accession>A0ABW5N5Q1</accession>
<dbReference type="EMBL" id="JBHULX010000013">
    <property type="protein sequence ID" value="MFD2590860.1"/>
    <property type="molecule type" value="Genomic_DNA"/>
</dbReference>
<feature type="chain" id="PRO_5047070084" evidence="9">
    <location>
        <begin position="20"/>
        <end position="715"/>
    </location>
</feature>
<keyword evidence="9" id="KW-0732">Signal</keyword>
<evidence type="ECO:0000256" key="4">
    <source>
        <dbReference type="ARBA" id="ARBA00022452"/>
    </source>
</evidence>
<feature type="coiled-coil region" evidence="8">
    <location>
        <begin position="418"/>
        <end position="478"/>
    </location>
</feature>
<dbReference type="RefSeq" id="WP_378258674.1">
    <property type="nucleotide sequence ID" value="NZ_JBHSJV010000001.1"/>
</dbReference>
<comment type="similarity">
    <text evidence="2">Belongs to the outer membrane factor (OMF) (TC 1.B.17) family.</text>
</comment>
<dbReference type="PANTHER" id="PTHR30026">
    <property type="entry name" value="OUTER MEMBRANE PROTEIN TOLC"/>
    <property type="match status" value="1"/>
</dbReference>
<evidence type="ECO:0000256" key="7">
    <source>
        <dbReference type="ARBA" id="ARBA00023237"/>
    </source>
</evidence>
<dbReference type="SUPFAM" id="SSF56954">
    <property type="entry name" value="Outer membrane efflux proteins (OEP)"/>
    <property type="match status" value="1"/>
</dbReference>
<reference evidence="11" key="1">
    <citation type="journal article" date="2019" name="Int. J. Syst. Evol. Microbiol.">
        <title>The Global Catalogue of Microorganisms (GCM) 10K type strain sequencing project: providing services to taxonomists for standard genome sequencing and annotation.</title>
        <authorList>
            <consortium name="The Broad Institute Genomics Platform"/>
            <consortium name="The Broad Institute Genome Sequencing Center for Infectious Disease"/>
            <person name="Wu L."/>
            <person name="Ma J."/>
        </authorList>
    </citation>
    <scope>NUCLEOTIDE SEQUENCE [LARGE SCALE GENOMIC DNA]</scope>
    <source>
        <strain evidence="11">KCTC 42423</strain>
    </source>
</reference>
<dbReference type="InterPro" id="IPR051906">
    <property type="entry name" value="TolC-like"/>
</dbReference>
<evidence type="ECO:0000256" key="6">
    <source>
        <dbReference type="ARBA" id="ARBA00023136"/>
    </source>
</evidence>
<evidence type="ECO:0000256" key="9">
    <source>
        <dbReference type="SAM" id="SignalP"/>
    </source>
</evidence>
<feature type="signal peptide" evidence="9">
    <location>
        <begin position="1"/>
        <end position="19"/>
    </location>
</feature>
<protein>
    <submittedName>
        <fullName evidence="10">TolC family protein</fullName>
    </submittedName>
</protein>
<evidence type="ECO:0000256" key="8">
    <source>
        <dbReference type="SAM" id="Coils"/>
    </source>
</evidence>
<proteinExistence type="inferred from homology"/>
<keyword evidence="6" id="KW-0472">Membrane</keyword>
<keyword evidence="5" id="KW-0812">Transmembrane</keyword>
<name>A0ABW5N5Q1_9FLAO</name>
<comment type="caution">
    <text evidence="10">The sequence shown here is derived from an EMBL/GenBank/DDBJ whole genome shotgun (WGS) entry which is preliminary data.</text>
</comment>
<dbReference type="Gene3D" id="3.40.50.2300">
    <property type="match status" value="2"/>
</dbReference>
<evidence type="ECO:0000256" key="3">
    <source>
        <dbReference type="ARBA" id="ARBA00022448"/>
    </source>
</evidence>
<dbReference type="InterPro" id="IPR003423">
    <property type="entry name" value="OMP_efflux"/>
</dbReference>
<keyword evidence="4" id="KW-1134">Transmembrane beta strand</keyword>
<keyword evidence="7" id="KW-0998">Cell outer membrane</keyword>
<keyword evidence="8" id="KW-0175">Coiled coil</keyword>
<dbReference type="Pfam" id="PF02321">
    <property type="entry name" value="OEP"/>
    <property type="match status" value="2"/>
</dbReference>
<evidence type="ECO:0000313" key="11">
    <source>
        <dbReference type="Proteomes" id="UP001597459"/>
    </source>
</evidence>
<dbReference type="Gene3D" id="1.20.1600.10">
    <property type="entry name" value="Outer membrane efflux proteins (OEP)"/>
    <property type="match status" value="1"/>
</dbReference>
<organism evidence="10 11">
    <name type="scientific">Aquimarina hainanensis</name>
    <dbReference type="NCBI Taxonomy" id="1578017"/>
    <lineage>
        <taxon>Bacteria</taxon>
        <taxon>Pseudomonadati</taxon>
        <taxon>Bacteroidota</taxon>
        <taxon>Flavobacteriia</taxon>
        <taxon>Flavobacteriales</taxon>
        <taxon>Flavobacteriaceae</taxon>
        <taxon>Aquimarina</taxon>
    </lineage>
</organism>
<evidence type="ECO:0000256" key="5">
    <source>
        <dbReference type="ARBA" id="ARBA00022692"/>
    </source>
</evidence>